<name>A0A1G4QU81_9CAUL</name>
<feature type="transmembrane region" description="Helical" evidence="1">
    <location>
        <begin position="167"/>
        <end position="185"/>
    </location>
</feature>
<dbReference type="EMBL" id="FMTS01000001">
    <property type="protein sequence ID" value="SCW48166.1"/>
    <property type="molecule type" value="Genomic_DNA"/>
</dbReference>
<sequence length="619" mass="68529">MTADAHPQKRADIQGLRGIAVLAVVLFHISHAALPGGFAGVDIFFVISGYLITQILLRDMEAGAFRLRDFYQRRVRRLFPALFAVLAFTLVAGLIILPPKLLSELVYSQFFTTLFLSNFAFARLADYFDASASLKPLLHTWSLGVEEQFYLVFPLLLLALRRFARRFLWPVLAALALVSLIAAQITTRPEAAFYLPMTRAFELLIGALTVWAQDRFILGDKIKRLLSVLGIFLLVASLIFLNDRVPFPCLWALPPCLGAALLLLTADGWGNRLIAAPPLVWTGDMSYSLYLWHWPLLVFARIVLGEAWWIALAAVIAAFVFAALSRRYIERPFLEKRPRRLWLWAGLAMTISIVSALLVFGAKGMPQRFNAAERAAFAAADDFSPDRKRCHIAQNARRDYRDTCVLGGAVPSVAVWGDSEGVELARALADQGEDVRQITASACPPSVGYTIAYNRACRDHNADMLLHLKSDPNIRTVILAVNYRRYDAENSAAMMGGLELSALDLQAAGKRVVLLYPVPVYDFDPPSQVGLALRLGRDPSSVGMSRAQYDRENGQTIAALDAFSQSHNLATLRPSDVLCDAQRCRVYDPAAGVLYFNGQHLSMAGARRLTSPIPLPHAE</sequence>
<evidence type="ECO:0000259" key="3">
    <source>
        <dbReference type="Pfam" id="PF19040"/>
    </source>
</evidence>
<feature type="transmembrane region" description="Helical" evidence="1">
    <location>
        <begin position="191"/>
        <end position="212"/>
    </location>
</feature>
<dbReference type="InterPro" id="IPR043968">
    <property type="entry name" value="SGNH"/>
</dbReference>
<gene>
    <name evidence="4" type="ORF">SAMN02927928_1529</name>
</gene>
<evidence type="ECO:0000313" key="4">
    <source>
        <dbReference type="EMBL" id="SCW48166.1"/>
    </source>
</evidence>
<keyword evidence="1" id="KW-1133">Transmembrane helix</keyword>
<feature type="domain" description="SGNH" evidence="3">
    <location>
        <begin position="389"/>
        <end position="610"/>
    </location>
</feature>
<feature type="transmembrane region" description="Helical" evidence="1">
    <location>
        <begin position="224"/>
        <end position="241"/>
    </location>
</feature>
<dbReference type="PANTHER" id="PTHR23028:SF53">
    <property type="entry name" value="ACYL_TRANSF_3 DOMAIN-CONTAINING PROTEIN"/>
    <property type="match status" value="1"/>
</dbReference>
<evidence type="ECO:0000259" key="2">
    <source>
        <dbReference type="Pfam" id="PF01757"/>
    </source>
</evidence>
<feature type="transmembrane region" description="Helical" evidence="1">
    <location>
        <begin position="247"/>
        <end position="266"/>
    </location>
</feature>
<dbReference type="InterPro" id="IPR002656">
    <property type="entry name" value="Acyl_transf_3_dom"/>
</dbReference>
<evidence type="ECO:0000256" key="1">
    <source>
        <dbReference type="SAM" id="Phobius"/>
    </source>
</evidence>
<feature type="transmembrane region" description="Helical" evidence="1">
    <location>
        <begin position="310"/>
        <end position="329"/>
    </location>
</feature>
<dbReference type="AlphaFoldDB" id="A0A1G4QU81"/>
<dbReference type="GO" id="GO:0016020">
    <property type="term" value="C:membrane"/>
    <property type="evidence" value="ECO:0007669"/>
    <property type="project" value="TreeGrafter"/>
</dbReference>
<feature type="transmembrane region" description="Helical" evidence="1">
    <location>
        <begin position="39"/>
        <end position="57"/>
    </location>
</feature>
<dbReference type="GO" id="GO:0016747">
    <property type="term" value="F:acyltransferase activity, transferring groups other than amino-acyl groups"/>
    <property type="evidence" value="ECO:0007669"/>
    <property type="project" value="InterPro"/>
</dbReference>
<dbReference type="Pfam" id="PF01757">
    <property type="entry name" value="Acyl_transf_3"/>
    <property type="match status" value="1"/>
</dbReference>
<feature type="transmembrane region" description="Helical" evidence="1">
    <location>
        <begin position="141"/>
        <end position="160"/>
    </location>
</feature>
<organism evidence="4 5">
    <name type="scientific">Asticcacaulis taihuensis</name>
    <dbReference type="NCBI Taxonomy" id="260084"/>
    <lineage>
        <taxon>Bacteria</taxon>
        <taxon>Pseudomonadati</taxon>
        <taxon>Pseudomonadota</taxon>
        <taxon>Alphaproteobacteria</taxon>
        <taxon>Caulobacterales</taxon>
        <taxon>Caulobacteraceae</taxon>
        <taxon>Asticcacaulis</taxon>
    </lineage>
</organism>
<dbReference type="Proteomes" id="UP000199150">
    <property type="component" value="Unassembled WGS sequence"/>
</dbReference>
<dbReference type="InterPro" id="IPR050879">
    <property type="entry name" value="Acyltransferase_3"/>
</dbReference>
<keyword evidence="4" id="KW-0378">Hydrolase</keyword>
<reference evidence="5" key="1">
    <citation type="submission" date="2016-10" db="EMBL/GenBank/DDBJ databases">
        <authorList>
            <person name="Varghese N."/>
            <person name="Submissions S."/>
        </authorList>
    </citation>
    <scope>NUCLEOTIDE SEQUENCE [LARGE SCALE GENOMIC DNA]</scope>
    <source>
        <strain evidence="5">CGMCC 1.3431</strain>
    </source>
</reference>
<evidence type="ECO:0000313" key="5">
    <source>
        <dbReference type="Proteomes" id="UP000199150"/>
    </source>
</evidence>
<keyword evidence="1" id="KW-0812">Transmembrane</keyword>
<proteinExistence type="predicted"/>
<feature type="transmembrane region" description="Helical" evidence="1">
    <location>
        <begin position="78"/>
        <end position="97"/>
    </location>
</feature>
<feature type="transmembrane region" description="Helical" evidence="1">
    <location>
        <begin position="341"/>
        <end position="362"/>
    </location>
</feature>
<feature type="domain" description="Acyltransferase 3" evidence="2">
    <location>
        <begin position="11"/>
        <end position="324"/>
    </location>
</feature>
<protein>
    <submittedName>
        <fullName evidence="4">Peptidoglycan/LPS O-acetylase OafA/YrhL, contains acyltransferase and SGNH-hydrolase domains</fullName>
    </submittedName>
</protein>
<accession>A0A1G4QU81</accession>
<dbReference type="STRING" id="260084.SAMN02927928_1529"/>
<keyword evidence="4" id="KW-0808">Transferase</keyword>
<dbReference type="PANTHER" id="PTHR23028">
    <property type="entry name" value="ACETYLTRANSFERASE"/>
    <property type="match status" value="1"/>
</dbReference>
<feature type="transmembrane region" description="Helical" evidence="1">
    <location>
        <begin position="15"/>
        <end position="33"/>
    </location>
</feature>
<keyword evidence="4" id="KW-0012">Acyltransferase</keyword>
<keyword evidence="1" id="KW-0472">Membrane</keyword>
<dbReference type="RefSeq" id="WP_170828219.1">
    <property type="nucleotide sequence ID" value="NZ_CBCRYE010000001.1"/>
</dbReference>
<dbReference type="Pfam" id="PF19040">
    <property type="entry name" value="SGNH"/>
    <property type="match status" value="1"/>
</dbReference>
<dbReference type="GO" id="GO:0016787">
    <property type="term" value="F:hydrolase activity"/>
    <property type="evidence" value="ECO:0007669"/>
    <property type="project" value="UniProtKB-KW"/>
</dbReference>
<dbReference type="GO" id="GO:0009103">
    <property type="term" value="P:lipopolysaccharide biosynthetic process"/>
    <property type="evidence" value="ECO:0007669"/>
    <property type="project" value="TreeGrafter"/>
</dbReference>
<keyword evidence="5" id="KW-1185">Reference proteome</keyword>